<feature type="region of interest" description="Disordered" evidence="1">
    <location>
        <begin position="1"/>
        <end position="34"/>
    </location>
</feature>
<reference evidence="2" key="1">
    <citation type="submission" date="2020-02" db="EMBL/GenBank/DDBJ databases">
        <authorList>
            <person name="Meier V. D."/>
        </authorList>
    </citation>
    <scope>NUCLEOTIDE SEQUENCE</scope>
    <source>
        <strain evidence="2">AVDCRST_MAG87</strain>
    </source>
</reference>
<sequence>MAQLVAKDAHMTGGDWNQPQHSLEQGALARSVGTDNGGDLSGFDIEIDIPDDRILVVGDGQVANLDDWC</sequence>
<evidence type="ECO:0000256" key="1">
    <source>
        <dbReference type="SAM" id="MobiDB-lite"/>
    </source>
</evidence>
<evidence type="ECO:0000313" key="2">
    <source>
        <dbReference type="EMBL" id="CAA9548707.1"/>
    </source>
</evidence>
<accession>A0A6J4UH91</accession>
<gene>
    <name evidence="2" type="ORF">AVDCRST_MAG87-686</name>
</gene>
<dbReference type="AntiFam" id="ANF00095">
    <property type="entry name" value="Shadow ORF (opposite ABC transporters)"/>
</dbReference>
<proteinExistence type="predicted"/>
<dbReference type="AlphaFoldDB" id="A0A6J4UH91"/>
<name>A0A6J4UH91_9BACT</name>
<dbReference type="EMBL" id="CADCWJ010000168">
    <property type="protein sequence ID" value="CAA9548707.1"/>
    <property type="molecule type" value="Genomic_DNA"/>
</dbReference>
<protein>
    <submittedName>
        <fullName evidence="2">Uncharacterized protein</fullName>
    </submittedName>
</protein>
<organism evidence="2">
    <name type="scientific">uncultured Thermomicrobiales bacterium</name>
    <dbReference type="NCBI Taxonomy" id="1645740"/>
    <lineage>
        <taxon>Bacteria</taxon>
        <taxon>Pseudomonadati</taxon>
        <taxon>Thermomicrobiota</taxon>
        <taxon>Thermomicrobia</taxon>
        <taxon>Thermomicrobiales</taxon>
        <taxon>environmental samples</taxon>
    </lineage>
</organism>